<dbReference type="EMBL" id="SKFH01000017">
    <property type="protein sequence ID" value="TCZ70160.1"/>
    <property type="molecule type" value="Genomic_DNA"/>
</dbReference>
<dbReference type="SUPFAM" id="SSF49464">
    <property type="entry name" value="Carboxypeptidase regulatory domain-like"/>
    <property type="match status" value="1"/>
</dbReference>
<dbReference type="CDD" id="cd00198">
    <property type="entry name" value="vWFA"/>
    <property type="match status" value="1"/>
</dbReference>
<dbReference type="Gene3D" id="3.40.50.410">
    <property type="entry name" value="von Willebrand factor, type A domain"/>
    <property type="match status" value="1"/>
</dbReference>
<dbReference type="InterPro" id="IPR002035">
    <property type="entry name" value="VWF_A"/>
</dbReference>
<evidence type="ECO:0000313" key="3">
    <source>
        <dbReference type="EMBL" id="TCZ70160.1"/>
    </source>
</evidence>
<dbReference type="Pfam" id="PF13715">
    <property type="entry name" value="CarbopepD_reg_2"/>
    <property type="match status" value="1"/>
</dbReference>
<evidence type="ECO:0000259" key="2">
    <source>
        <dbReference type="PROSITE" id="PS50234"/>
    </source>
</evidence>
<sequence length="1110" mass="121977">MHMRWLFFLALLLYAAGACAQVRTITGTVRDTQGNPVPFATVNEPGTRNTVSADANGNFSIRVGPNTNRLAISATGFKPLTISFSGTTASAVLDRAGNNQLETVVITSGLGVERRSREMGYAATALQGRVAGLNGTTEGSGSGDEDKKLKTWKRSGLGENSVKLTVGDKDTLRLRAAQVAVQVDGFRARVLFDFYFLNDRGSRLRGNFRLKLPAGASPCYFAFGGVELLNRDKRGPVAPVIPYALDAPLNLLKDSLRPPRRGLREARVVPKAKAAYAFNETVRGNVDPALAEWAGADVFSCSVFPLEAGKMHHLVIGYDINLLQSGTEALLELNLPFPNVRRSVDVSVAEAGAGKVELSPALPERTLEGYRRYHSDAFTETALTMNIRTPASVLLESAGDEPGFALTATATLDAQAVASTESALFLLDVSWSSQPDKFNIWLKTLEAVLRGNRRQIKKFAVLCFHVDAFWWQRGFVANTEHNLQSFLRYAGKLSLVGATDLGRALRESAHPAWETGPAPAARSLFLLSDGDASWGDQNLYLLSQSLRPQDRLYAFVTGLSGTDTRVLHHLSRESGGAVFSVLNEEELAEAARAIRYAPWYIESVSAEGGRDLLLAGRPNALFPGQKLLVTGRGLPVGGTVEIRLRRGSEVRTLQVVPEARITSPLARRVFGQVAVQQLSAFGFATRTAADRFAAWYDVPDEDHSFVMLESEALYRRFGIDSVSFRAFMDSSEVGRIVARVLAEAARSGSLGSARAVFNDWLRQLRADNLRPIADDGLLAKALAALPDSAFEVPIGALHGRNLLRRQWMTRSLQAIEGQPEYARLLKQVRAEQQAAGAADAFTLLSTMAESNRDDLALLRDLAFELERWRLSGQAYQLLAQLLRARPAEPATWGLLAANLRQLNRPALAVAYYDIAFHTNWDHRFDGFDLILALDYYRLLIDPQTAASSGLPGNFLEARRSELKSFLASRGVQAAEADLMVVITWNTDNTDVDLHLREPSGEECYYSHRKTASGGFLSNDATDGFGPEMYYLEKAPAGSYRIDVDYFGDSRVQTAATSKVLVHAYKNWGRPNEERFEKVLELRKKKAGRAGNRDDDDEVEKTFRDVLVIDF</sequence>
<accession>A0A4R4E095</accession>
<proteinExistence type="predicted"/>
<dbReference type="InterPro" id="IPR008969">
    <property type="entry name" value="CarboxyPept-like_regulatory"/>
</dbReference>
<evidence type="ECO:0000256" key="1">
    <source>
        <dbReference type="SAM" id="SignalP"/>
    </source>
</evidence>
<feature type="chain" id="PRO_5020995393" description="VWFA domain-containing protein" evidence="1">
    <location>
        <begin position="21"/>
        <end position="1110"/>
    </location>
</feature>
<protein>
    <recommendedName>
        <fullName evidence="2">VWFA domain-containing protein</fullName>
    </recommendedName>
</protein>
<gene>
    <name evidence="3" type="ORF">E0486_11420</name>
</gene>
<dbReference type="OrthoDB" id="266279at2"/>
<comment type="caution">
    <text evidence="3">The sequence shown here is derived from an EMBL/GenBank/DDBJ whole genome shotgun (WGS) entry which is preliminary data.</text>
</comment>
<evidence type="ECO:0000313" key="4">
    <source>
        <dbReference type="Proteomes" id="UP000295164"/>
    </source>
</evidence>
<dbReference type="SUPFAM" id="SSF53300">
    <property type="entry name" value="vWA-like"/>
    <property type="match status" value="1"/>
</dbReference>
<keyword evidence="4" id="KW-1185">Reference proteome</keyword>
<dbReference type="InterPro" id="IPR036465">
    <property type="entry name" value="vWFA_dom_sf"/>
</dbReference>
<dbReference type="Gene3D" id="2.60.40.1120">
    <property type="entry name" value="Carboxypeptidase-like, regulatory domain"/>
    <property type="match status" value="1"/>
</dbReference>
<dbReference type="PROSITE" id="PS51257">
    <property type="entry name" value="PROKAR_LIPOPROTEIN"/>
    <property type="match status" value="1"/>
</dbReference>
<dbReference type="Gene3D" id="2.60.120.380">
    <property type="match status" value="1"/>
</dbReference>
<dbReference type="PROSITE" id="PS50234">
    <property type="entry name" value="VWFA"/>
    <property type="match status" value="1"/>
</dbReference>
<name>A0A4R4E095_9BACT</name>
<feature type="domain" description="VWFA" evidence="2">
    <location>
        <begin position="422"/>
        <end position="594"/>
    </location>
</feature>
<organism evidence="3 4">
    <name type="scientific">Flaviaesturariibacter aridisoli</name>
    <dbReference type="NCBI Taxonomy" id="2545761"/>
    <lineage>
        <taxon>Bacteria</taxon>
        <taxon>Pseudomonadati</taxon>
        <taxon>Bacteroidota</taxon>
        <taxon>Chitinophagia</taxon>
        <taxon>Chitinophagales</taxon>
        <taxon>Chitinophagaceae</taxon>
        <taxon>Flaviaestuariibacter</taxon>
    </lineage>
</organism>
<dbReference type="Proteomes" id="UP000295164">
    <property type="component" value="Unassembled WGS sequence"/>
</dbReference>
<feature type="signal peptide" evidence="1">
    <location>
        <begin position="1"/>
        <end position="20"/>
    </location>
</feature>
<keyword evidence="1" id="KW-0732">Signal</keyword>
<dbReference type="AlphaFoldDB" id="A0A4R4E095"/>
<reference evidence="3 4" key="1">
    <citation type="submission" date="2019-03" db="EMBL/GenBank/DDBJ databases">
        <authorList>
            <person name="Kim M.K.M."/>
        </authorList>
    </citation>
    <scope>NUCLEOTIDE SEQUENCE [LARGE SCALE GENOMIC DNA]</scope>
    <source>
        <strain evidence="3 4">17J68-15</strain>
    </source>
</reference>